<accession>X1CNM7</accession>
<dbReference type="AlphaFoldDB" id="X1CNM7"/>
<protein>
    <submittedName>
        <fullName evidence="1">Uncharacterized protein</fullName>
    </submittedName>
</protein>
<evidence type="ECO:0000313" key="1">
    <source>
        <dbReference type="EMBL" id="GAH09387.1"/>
    </source>
</evidence>
<dbReference type="EMBL" id="BART01029663">
    <property type="protein sequence ID" value="GAH09387.1"/>
    <property type="molecule type" value="Genomic_DNA"/>
</dbReference>
<organism evidence="1">
    <name type="scientific">marine sediment metagenome</name>
    <dbReference type="NCBI Taxonomy" id="412755"/>
    <lineage>
        <taxon>unclassified sequences</taxon>
        <taxon>metagenomes</taxon>
        <taxon>ecological metagenomes</taxon>
    </lineage>
</organism>
<sequence>MEVFLKRAEGSFRKKIGENKTTSILNNIKKSINEIPAKFRRVFASEIPRFLFTYSQEIEDVSPAITEGVLIHIFIFAESLKSLVNMDRNQVNHMLIKRSNSSMRNLSDLLNAFVERAKNGAEIENLETFEDLLTYMVGGNAEITQLSDVE</sequence>
<reference evidence="1" key="1">
    <citation type="journal article" date="2014" name="Front. Microbiol.">
        <title>High frequency of phylogenetically diverse reductive dehalogenase-homologous genes in deep subseafloor sedimentary metagenomes.</title>
        <authorList>
            <person name="Kawai M."/>
            <person name="Futagami T."/>
            <person name="Toyoda A."/>
            <person name="Takaki Y."/>
            <person name="Nishi S."/>
            <person name="Hori S."/>
            <person name="Arai W."/>
            <person name="Tsubouchi T."/>
            <person name="Morono Y."/>
            <person name="Uchiyama I."/>
            <person name="Ito T."/>
            <person name="Fujiyama A."/>
            <person name="Inagaki F."/>
            <person name="Takami H."/>
        </authorList>
    </citation>
    <scope>NUCLEOTIDE SEQUENCE</scope>
    <source>
        <strain evidence="1">Expedition CK06-06</strain>
    </source>
</reference>
<name>X1CNM7_9ZZZZ</name>
<proteinExistence type="predicted"/>
<gene>
    <name evidence="1" type="ORF">S01H4_51994</name>
</gene>
<feature type="non-terminal residue" evidence="1">
    <location>
        <position position="150"/>
    </location>
</feature>
<comment type="caution">
    <text evidence="1">The sequence shown here is derived from an EMBL/GenBank/DDBJ whole genome shotgun (WGS) entry which is preliminary data.</text>
</comment>